<proteinExistence type="predicted"/>
<dbReference type="EMBL" id="BAABBO010000019">
    <property type="protein sequence ID" value="GAA3976153.1"/>
    <property type="molecule type" value="Genomic_DNA"/>
</dbReference>
<evidence type="ECO:0000313" key="1">
    <source>
        <dbReference type="EMBL" id="GAA3976153.1"/>
    </source>
</evidence>
<protein>
    <submittedName>
        <fullName evidence="1">Uncharacterized protein</fullName>
    </submittedName>
</protein>
<gene>
    <name evidence="1" type="ORF">GCM10022278_36250</name>
</gene>
<sequence length="84" mass="9274">MLVLDEGLIEGRLTIDDVDEIVHDPSLAIHDQVKVPQTHVEVDDYGLMTFQGESCRDGGARGGFTHTTFSRGNNDDFTQLTNPD</sequence>
<reference evidence="2" key="1">
    <citation type="journal article" date="2019" name="Int. J. Syst. Evol. Microbiol.">
        <title>The Global Catalogue of Microorganisms (GCM) 10K type strain sequencing project: providing services to taxonomists for standard genome sequencing and annotation.</title>
        <authorList>
            <consortium name="The Broad Institute Genomics Platform"/>
            <consortium name="The Broad Institute Genome Sequencing Center for Infectious Disease"/>
            <person name="Wu L."/>
            <person name="Ma J."/>
        </authorList>
    </citation>
    <scope>NUCLEOTIDE SEQUENCE [LARGE SCALE GENOMIC DNA]</scope>
    <source>
        <strain evidence="2">JCM 17555</strain>
    </source>
</reference>
<dbReference type="Proteomes" id="UP001501337">
    <property type="component" value="Unassembled WGS sequence"/>
</dbReference>
<accession>A0ABP7Q3X3</accession>
<comment type="caution">
    <text evidence="1">The sequence shown here is derived from an EMBL/GenBank/DDBJ whole genome shotgun (WGS) entry which is preliminary data.</text>
</comment>
<organism evidence="1 2">
    <name type="scientific">Allohahella marinimesophila</name>
    <dbReference type="NCBI Taxonomy" id="1054972"/>
    <lineage>
        <taxon>Bacteria</taxon>
        <taxon>Pseudomonadati</taxon>
        <taxon>Pseudomonadota</taxon>
        <taxon>Gammaproteobacteria</taxon>
        <taxon>Oceanospirillales</taxon>
        <taxon>Hahellaceae</taxon>
        <taxon>Allohahella</taxon>
    </lineage>
</organism>
<keyword evidence="2" id="KW-1185">Reference proteome</keyword>
<evidence type="ECO:0000313" key="2">
    <source>
        <dbReference type="Proteomes" id="UP001501337"/>
    </source>
</evidence>
<name>A0ABP7Q3X3_9GAMM</name>